<dbReference type="SUPFAM" id="SSF53474">
    <property type="entry name" value="alpha/beta-Hydrolases"/>
    <property type="match status" value="1"/>
</dbReference>
<evidence type="ECO:0008006" key="4">
    <source>
        <dbReference type="Google" id="ProtNLM"/>
    </source>
</evidence>
<keyword evidence="3" id="KW-1185">Reference proteome</keyword>
<dbReference type="InterPro" id="IPR029058">
    <property type="entry name" value="AB_hydrolase_fold"/>
</dbReference>
<feature type="signal peptide" evidence="1">
    <location>
        <begin position="1"/>
        <end position="34"/>
    </location>
</feature>
<organism evidence="2 3">
    <name type="scientific">Actinoplanes philippinensis</name>
    <dbReference type="NCBI Taxonomy" id="35752"/>
    <lineage>
        <taxon>Bacteria</taxon>
        <taxon>Bacillati</taxon>
        <taxon>Actinomycetota</taxon>
        <taxon>Actinomycetes</taxon>
        <taxon>Micromonosporales</taxon>
        <taxon>Micromonosporaceae</taxon>
        <taxon>Actinoplanes</taxon>
    </lineage>
</organism>
<dbReference type="RefSeq" id="WP_093615549.1">
    <property type="nucleotide sequence ID" value="NZ_BOMT01000027.1"/>
</dbReference>
<dbReference type="OrthoDB" id="6646510at2"/>
<keyword evidence="1" id="KW-0732">Signal</keyword>
<dbReference type="AlphaFoldDB" id="A0A1I2GCU9"/>
<name>A0A1I2GCU9_9ACTN</name>
<accession>A0A1I2GCU9</accession>
<evidence type="ECO:0000313" key="2">
    <source>
        <dbReference type="EMBL" id="SFF15312.1"/>
    </source>
</evidence>
<proteinExistence type="predicted"/>
<protein>
    <recommendedName>
        <fullName evidence="4">Secreted protein</fullName>
    </recommendedName>
</protein>
<sequence length="813" mass="85067">MKLFSDRAGRRPAIGGLLLVAVAGVIAVTPPATAETASAVDDRPVMMPRRQPVNAVDPGVPGTLGTVEGEYDLPAVTLPGLRAPVEMQALVIAPKGGAPERPMVVFLHGRQDACYTPQEGFRDGWPCPEGSRTVPSHRGFRSMQQLLASQGYVTVSIAANGVNAQDGLDDGGAQARSSLVRLHLGKWADWAGRHADAAPAIVRQAAPADLSRVMLVGHSRGGEGANRAVMDTITPPPAAVDGYRGRVRWTIRGLVGIGPTSGGQNPVPDVPSMMLLGGCDGDAALEGQMYVDATRGVSTGRALHSALYVIGANHNFYNTEWTPGQSAAPSDDDWWATDDPVCGPGRPTRLTAAQQQRAGATYVAAAARVFLLDDDAVLPLIDGTGVSAPSAGPAHVLSHAIGAARTPVIIPGPALRLGGARLCEQVNHNDAGKECLPYAEGESMGSPHFTGFNYMDVEPGRWAVRLNAGEAAVLTPPRAADVAGELAMRLIVPPNTSGNTFGVAATDRSGRRVGLGDVSVDGLPGTRNTFGYWAREVRVPLKGLSSIAALEIEPRGSATGWLLDAWGHQPGTPDPQARPLPRIDVGAVRAREGDAGTTTVDLPLTVTGSGTGQVRVFLDNRASAVLTVKPGDRRLTVPFQVPANTRYGDDSRVLVHAKAVRGLVVGNFFDTSVIENDDPAPAVEIDAQSEVTEGATLRWGIHLSEPADTTICLDGAVVGASSGPEVSTTDLDPRWLGDQGLDPEPSRPLSTAGVYVFTCVEAGQDTGVLEIPTVTDDLAENPEQIRIEARVELGSTTHSYALTGRVTDGRSAR</sequence>
<evidence type="ECO:0000256" key="1">
    <source>
        <dbReference type="SAM" id="SignalP"/>
    </source>
</evidence>
<reference evidence="2 3" key="1">
    <citation type="submission" date="2016-10" db="EMBL/GenBank/DDBJ databases">
        <authorList>
            <person name="de Groot N.N."/>
        </authorList>
    </citation>
    <scope>NUCLEOTIDE SEQUENCE [LARGE SCALE GENOMIC DNA]</scope>
    <source>
        <strain evidence="2 3">DSM 43019</strain>
    </source>
</reference>
<dbReference type="Gene3D" id="3.40.50.1820">
    <property type="entry name" value="alpha/beta hydrolase"/>
    <property type="match status" value="1"/>
</dbReference>
<gene>
    <name evidence="2" type="ORF">SAMN05421541_106443</name>
</gene>
<dbReference type="STRING" id="35752.SAMN05421541_106443"/>
<feature type="chain" id="PRO_5011515267" description="Secreted protein" evidence="1">
    <location>
        <begin position="35"/>
        <end position="813"/>
    </location>
</feature>
<dbReference type="EMBL" id="FONV01000006">
    <property type="protein sequence ID" value="SFF15312.1"/>
    <property type="molecule type" value="Genomic_DNA"/>
</dbReference>
<evidence type="ECO:0000313" key="3">
    <source>
        <dbReference type="Proteomes" id="UP000199645"/>
    </source>
</evidence>
<dbReference type="Proteomes" id="UP000199645">
    <property type="component" value="Unassembled WGS sequence"/>
</dbReference>